<organism evidence="2 3">
    <name type="scientific">Umbelopsis ramanniana AG</name>
    <dbReference type="NCBI Taxonomy" id="1314678"/>
    <lineage>
        <taxon>Eukaryota</taxon>
        <taxon>Fungi</taxon>
        <taxon>Fungi incertae sedis</taxon>
        <taxon>Mucoromycota</taxon>
        <taxon>Mucoromycotina</taxon>
        <taxon>Umbelopsidomycetes</taxon>
        <taxon>Umbelopsidales</taxon>
        <taxon>Umbelopsidaceae</taxon>
        <taxon>Umbelopsis</taxon>
    </lineage>
</organism>
<sequence length="689" mass="80446">MPMRAPKASPLLPTAASISWERWGRTLTYQRLHEKLQPRLTWRRRSIVYLISIIIIAACFLSYFVQYIRMTSVHRARDSWLLSRFPELQPIWKDISKDSTNLHEAITLRFERRDQYGCEYHQLSYATLKQIIDDELGPANPNPSFTHVRTPYLITPAFDPSQPVTLKPGQKYCVRLVVPRQLVTPSNTEGYMPIDGSPWDSIMMTMVRNSPSNTTIPVRMNVWGGHATLYDADELNAGRQAQDRPPHEWMSRSGIHIYEAEIALMDEGIYTLETRLEYTQGLWNFERETIISYQPEMVNPPTGWEVKILGREKDHFDLPLCTRPDHPGRWLNINDYAPERQKQIQPSAVDFNGNFWAPYTCRYRPITYQDFTTCLAKKFPLIHWFGDSNSRRAIKKMVTDGEWCSDASLIQSNATIQRSCHCEDYGDLSWNRTLFDPWSRAAQVTRIPAEHVSSEWGTIDRDEDKSELWFYKMDGLTNLNDPGWEESFKEYPDPSELLPYVTGLAVNQEWASRFGEPLNLPGADIRPQPKKEEKRSYHLDKRWYLTLAPPKLIIISLGNWDTSWMPYAEFEVAVQRLINYIKQRYIPYKTAVVYRAPQYYCCRVDTSEWQRRLSTQRMEAYDRYARDMLVEHVGAKVWDVYALGESRNWQDKQVSLDCPSNHVPSDVVAVENQLLMNALCNSDDWFADI</sequence>
<evidence type="ECO:0000256" key="1">
    <source>
        <dbReference type="SAM" id="Phobius"/>
    </source>
</evidence>
<name>A0AAD5HCG8_UMBRA</name>
<dbReference type="AlphaFoldDB" id="A0AAD5HCG8"/>
<dbReference type="EMBL" id="MU620935">
    <property type="protein sequence ID" value="KAI8577874.1"/>
    <property type="molecule type" value="Genomic_DNA"/>
</dbReference>
<accession>A0AAD5HCG8</accession>
<keyword evidence="1" id="KW-1133">Transmembrane helix</keyword>
<reference evidence="2" key="1">
    <citation type="submission" date="2021-06" db="EMBL/GenBank/DDBJ databases">
        <authorList>
            <consortium name="DOE Joint Genome Institute"/>
            <person name="Mondo S.J."/>
            <person name="Amses K.R."/>
            <person name="Simmons D.R."/>
            <person name="Longcore J.E."/>
            <person name="Seto K."/>
            <person name="Alves G.H."/>
            <person name="Bonds A.E."/>
            <person name="Quandt C.A."/>
            <person name="Davis W.J."/>
            <person name="Chang Y."/>
            <person name="Letcher P.M."/>
            <person name="Powell M.J."/>
            <person name="Kuo A."/>
            <person name="Labutti K."/>
            <person name="Pangilinan J."/>
            <person name="Andreopoulos W."/>
            <person name="Tritt A."/>
            <person name="Riley R."/>
            <person name="Hundley H."/>
            <person name="Johnson J."/>
            <person name="Lipzen A."/>
            <person name="Barry K."/>
            <person name="Berbee M.L."/>
            <person name="Buchler N.E."/>
            <person name="Grigoriev I.V."/>
            <person name="Spatafora J.W."/>
            <person name="Stajich J.E."/>
            <person name="James T.Y."/>
        </authorList>
    </citation>
    <scope>NUCLEOTIDE SEQUENCE</scope>
    <source>
        <strain evidence="2">AG</strain>
    </source>
</reference>
<keyword evidence="3" id="KW-1185">Reference proteome</keyword>
<protein>
    <submittedName>
        <fullName evidence="2">Uncharacterized protein</fullName>
    </submittedName>
</protein>
<dbReference type="GeneID" id="75915782"/>
<proteinExistence type="predicted"/>
<evidence type="ECO:0000313" key="2">
    <source>
        <dbReference type="EMBL" id="KAI8577874.1"/>
    </source>
</evidence>
<keyword evidence="1" id="KW-0812">Transmembrane</keyword>
<comment type="caution">
    <text evidence="2">The sequence shown here is derived from an EMBL/GenBank/DDBJ whole genome shotgun (WGS) entry which is preliminary data.</text>
</comment>
<keyword evidence="1" id="KW-0472">Membrane</keyword>
<dbReference type="Proteomes" id="UP001206595">
    <property type="component" value="Unassembled WGS sequence"/>
</dbReference>
<feature type="transmembrane region" description="Helical" evidence="1">
    <location>
        <begin position="47"/>
        <end position="65"/>
    </location>
</feature>
<evidence type="ECO:0000313" key="3">
    <source>
        <dbReference type="Proteomes" id="UP001206595"/>
    </source>
</evidence>
<dbReference type="RefSeq" id="XP_051442878.1">
    <property type="nucleotide sequence ID" value="XM_051590439.1"/>
</dbReference>
<reference evidence="2" key="2">
    <citation type="journal article" date="2022" name="Proc. Natl. Acad. Sci. U.S.A.">
        <title>Diploid-dominant life cycles characterize the early evolution of Fungi.</title>
        <authorList>
            <person name="Amses K.R."/>
            <person name="Simmons D.R."/>
            <person name="Longcore J.E."/>
            <person name="Mondo S.J."/>
            <person name="Seto K."/>
            <person name="Jeronimo G.H."/>
            <person name="Bonds A.E."/>
            <person name="Quandt C.A."/>
            <person name="Davis W.J."/>
            <person name="Chang Y."/>
            <person name="Federici B.A."/>
            <person name="Kuo A."/>
            <person name="LaButti K."/>
            <person name="Pangilinan J."/>
            <person name="Andreopoulos W."/>
            <person name="Tritt A."/>
            <person name="Riley R."/>
            <person name="Hundley H."/>
            <person name="Johnson J."/>
            <person name="Lipzen A."/>
            <person name="Barry K."/>
            <person name="Lang B.F."/>
            <person name="Cuomo C.A."/>
            <person name="Buchler N.E."/>
            <person name="Grigoriev I.V."/>
            <person name="Spatafora J.W."/>
            <person name="Stajich J.E."/>
            <person name="James T.Y."/>
        </authorList>
    </citation>
    <scope>NUCLEOTIDE SEQUENCE</scope>
    <source>
        <strain evidence="2">AG</strain>
    </source>
</reference>
<gene>
    <name evidence="2" type="ORF">K450DRAFT_249671</name>
</gene>